<evidence type="ECO:0000313" key="2">
    <source>
        <dbReference type="Proteomes" id="UP000451565"/>
    </source>
</evidence>
<sequence>MSPVDYQRPPKLYRYSQRTWLERSLTSGEFRLRPPVDSLQIQHLHHGRSTIQLLTLSMTSVFNDALFATFGDNNCCLVINNPEEFGERIHRAAQRMLPNWAGIDAAISYGKQSPLGTAFTKNQHDVSQNEWLFAWRPAQPTIALRPVIIQIGNIEKIAELRDRV</sequence>
<keyword evidence="2" id="KW-1185">Reference proteome</keyword>
<organism evidence="1 2">
    <name type="scientific">Glaciimonas soli</name>
    <dbReference type="NCBI Taxonomy" id="2590999"/>
    <lineage>
        <taxon>Bacteria</taxon>
        <taxon>Pseudomonadati</taxon>
        <taxon>Pseudomonadota</taxon>
        <taxon>Betaproteobacteria</taxon>
        <taxon>Burkholderiales</taxon>
        <taxon>Oxalobacteraceae</taxon>
        <taxon>Glaciimonas</taxon>
    </lineage>
</organism>
<accession>A0A843YPK9</accession>
<dbReference type="EMBL" id="WINI01000004">
    <property type="protein sequence ID" value="MQR00950.1"/>
    <property type="molecule type" value="Genomic_DNA"/>
</dbReference>
<comment type="caution">
    <text evidence="1">The sequence shown here is derived from an EMBL/GenBank/DDBJ whole genome shotgun (WGS) entry which is preliminary data.</text>
</comment>
<proteinExistence type="predicted"/>
<gene>
    <name evidence="1" type="ORF">GEV47_09670</name>
</gene>
<evidence type="ECO:0000313" key="1">
    <source>
        <dbReference type="EMBL" id="MQR00950.1"/>
    </source>
</evidence>
<dbReference type="AlphaFoldDB" id="A0A843YPK9"/>
<dbReference type="Proteomes" id="UP000451565">
    <property type="component" value="Unassembled WGS sequence"/>
</dbReference>
<reference evidence="1 2" key="1">
    <citation type="submission" date="2019-10" db="EMBL/GenBank/DDBJ databases">
        <title>Glaciimonas soli sp. nov., a psychrophilic bacterium isolated from the forest soil of a high elevation mountain in Taiwan.</title>
        <authorList>
            <person name="Wang L.-T."/>
            <person name="Shieh W.Y."/>
        </authorList>
    </citation>
    <scope>NUCLEOTIDE SEQUENCE [LARGE SCALE GENOMIC DNA]</scope>
    <source>
        <strain evidence="1 2">GS1</strain>
    </source>
</reference>
<dbReference type="RefSeq" id="WP_153234555.1">
    <property type="nucleotide sequence ID" value="NZ_WINI01000004.1"/>
</dbReference>
<dbReference type="OrthoDB" id="8773261at2"/>
<name>A0A843YPK9_9BURK</name>
<protein>
    <submittedName>
        <fullName evidence="1">Uncharacterized protein</fullName>
    </submittedName>
</protein>